<evidence type="ECO:0000313" key="3">
    <source>
        <dbReference type="EMBL" id="MEB4795562.1"/>
    </source>
</evidence>
<dbReference type="PROSITE" id="PS51257">
    <property type="entry name" value="PROKAR_LIPOPROTEIN"/>
    <property type="match status" value="1"/>
</dbReference>
<proteinExistence type="predicted"/>
<dbReference type="PANTHER" id="PTHR43649:SF33">
    <property type="entry name" value="POLYGALACTURONAN_RHAMNOGALACTURONAN-BINDING PROTEIN YTCQ"/>
    <property type="match status" value="1"/>
</dbReference>
<evidence type="ECO:0000256" key="1">
    <source>
        <dbReference type="ARBA" id="ARBA00022729"/>
    </source>
</evidence>
<dbReference type="Gene3D" id="3.40.190.10">
    <property type="entry name" value="Periplasmic binding protein-like II"/>
    <property type="match status" value="2"/>
</dbReference>
<organism evidence="3 4">
    <name type="scientific">Paenibacillus chondroitinus</name>
    <dbReference type="NCBI Taxonomy" id="59842"/>
    <lineage>
        <taxon>Bacteria</taxon>
        <taxon>Bacillati</taxon>
        <taxon>Bacillota</taxon>
        <taxon>Bacilli</taxon>
        <taxon>Bacillales</taxon>
        <taxon>Paenibacillaceae</taxon>
        <taxon>Paenibacillus</taxon>
    </lineage>
</organism>
<sequence length="520" mass="57443">MKVGKNKKVVLGSMILMLALSSVVVACGNKADTGKSNAAGGTEAPLEVNIMTILLTPSPAADDNKIKQAIEKATNSKMKIQWVSGNNYTDKLNVTLASGDIPDLITINDPFTSVFRNSVSQGAFWDLTPYIKDYPNLNSKISKTAWDLTKMQDGKNYGIPRPRPAEADSFFIIRKDWLDNLGMQVPTTTDELYTVMKAFAEKDPDKNGKNDTTALAAFMTPPADMGTLAMIENSFTGANVKNDKWKLVDGKIVNTALLPETRTSIEYLTKMYKDKLLPEDFASYKLSQAADLFNGGKAGIIMDKAGTMNDHYELLKKIDPNMKPTDFYPLTNMNGYNPKGPGFSGMISIPKSVPEAKMKRILKMVDTWMNDDVFAIQQYGIEGVDYTVKDGQKVINTEQLAKDNGPDFNQIVYVADPYASSTKVYFPKEANDLFMKIQDDRAKTSVADISIGLYSPTAQKLLPEFEKKVQDLKTKIILGREPITAWDDFVTKAKTDADLAKMSQEMTDAYQKRSAGAAAK</sequence>
<keyword evidence="4" id="KW-1185">Reference proteome</keyword>
<accession>A0ABU6DE36</accession>
<dbReference type="SUPFAM" id="SSF53850">
    <property type="entry name" value="Periplasmic binding protein-like II"/>
    <property type="match status" value="1"/>
</dbReference>
<comment type="caution">
    <text evidence="3">The sequence shown here is derived from an EMBL/GenBank/DDBJ whole genome shotgun (WGS) entry which is preliminary data.</text>
</comment>
<dbReference type="Proteomes" id="UP001355653">
    <property type="component" value="Unassembled WGS sequence"/>
</dbReference>
<evidence type="ECO:0000256" key="2">
    <source>
        <dbReference type="SAM" id="SignalP"/>
    </source>
</evidence>
<feature type="signal peptide" evidence="2">
    <location>
        <begin position="1"/>
        <end position="26"/>
    </location>
</feature>
<dbReference type="RefSeq" id="WP_127452496.1">
    <property type="nucleotide sequence ID" value="NZ_JAROBY010000026.1"/>
</dbReference>
<dbReference type="EMBL" id="JAROBY010000026">
    <property type="protein sequence ID" value="MEB4795562.1"/>
    <property type="molecule type" value="Genomic_DNA"/>
</dbReference>
<dbReference type="PANTHER" id="PTHR43649">
    <property type="entry name" value="ARABINOSE-BINDING PROTEIN-RELATED"/>
    <property type="match status" value="1"/>
</dbReference>
<keyword evidence="1 2" id="KW-0732">Signal</keyword>
<evidence type="ECO:0000313" key="4">
    <source>
        <dbReference type="Proteomes" id="UP001355653"/>
    </source>
</evidence>
<dbReference type="InterPro" id="IPR050490">
    <property type="entry name" value="Bact_solute-bd_prot1"/>
</dbReference>
<name>A0ABU6DE36_9BACL</name>
<gene>
    <name evidence="3" type="ORF">P5G65_16800</name>
</gene>
<feature type="chain" id="PRO_5046866408" evidence="2">
    <location>
        <begin position="27"/>
        <end position="520"/>
    </location>
</feature>
<protein>
    <submittedName>
        <fullName evidence="3">Extracellular solute-binding protein</fullName>
    </submittedName>
</protein>
<reference evidence="3 4" key="1">
    <citation type="submission" date="2023-03" db="EMBL/GenBank/DDBJ databases">
        <title>Bacillus Genome Sequencing.</title>
        <authorList>
            <person name="Dunlap C."/>
        </authorList>
    </citation>
    <scope>NUCLEOTIDE SEQUENCE [LARGE SCALE GENOMIC DNA]</scope>
    <source>
        <strain evidence="3 4">NRS-1351</strain>
    </source>
</reference>